<sequence>MATITNALNIAATVAEVFSLGGAIAYGLDIVDGKFDGYNKINLINSIIIALGMILALILVLSRVYRKYFYRDDDD</sequence>
<protein>
    <submittedName>
        <fullName evidence="1">Putative bacteriocin</fullName>
    </submittedName>
</protein>
<evidence type="ECO:0000313" key="2">
    <source>
        <dbReference type="Proteomes" id="UP000304540"/>
    </source>
</evidence>
<dbReference type="EMBL" id="CABABW010000015">
    <property type="protein sequence ID" value="VRI37202.1"/>
    <property type="molecule type" value="Genomic_DNA"/>
</dbReference>
<dbReference type="RefSeq" id="WP_000201420.1">
    <property type="nucleotide sequence ID" value="NZ_CACRVM010000009.1"/>
</dbReference>
<gene>
    <name evidence="1" type="ORF">SAMEA3381574_01571</name>
</gene>
<name>A0A4M3JZY3_STREE</name>
<proteinExistence type="predicted"/>
<dbReference type="Proteomes" id="UP000304540">
    <property type="component" value="Unassembled WGS sequence"/>
</dbReference>
<reference evidence="1 2" key="1">
    <citation type="submission" date="2019-04" db="EMBL/GenBank/DDBJ databases">
        <authorList>
            <consortium name="Pathogen Informatics"/>
        </authorList>
    </citation>
    <scope>NUCLEOTIDE SEQUENCE [LARGE SCALE GENOMIC DNA]</scope>
    <source>
        <strain evidence="1 2">GPSC232</strain>
    </source>
</reference>
<dbReference type="AlphaFoldDB" id="A0A4M3JZY3"/>
<evidence type="ECO:0000313" key="1">
    <source>
        <dbReference type="EMBL" id="VRI37202.1"/>
    </source>
</evidence>
<accession>A0A4M3JZY3</accession>
<organism evidence="1 2">
    <name type="scientific">Streptococcus pneumoniae</name>
    <dbReference type="NCBI Taxonomy" id="1313"/>
    <lineage>
        <taxon>Bacteria</taxon>
        <taxon>Bacillati</taxon>
        <taxon>Bacillota</taxon>
        <taxon>Bacilli</taxon>
        <taxon>Lactobacillales</taxon>
        <taxon>Streptococcaceae</taxon>
        <taxon>Streptococcus</taxon>
    </lineage>
</organism>